<feature type="compositionally biased region" description="Basic and acidic residues" evidence="4">
    <location>
        <begin position="440"/>
        <end position="449"/>
    </location>
</feature>
<dbReference type="EC" id="3.1.3.8" evidence="2"/>
<keyword evidence="3" id="KW-0378">Hydrolase</keyword>
<dbReference type="PANTHER" id="PTHR11567:SF110">
    <property type="entry name" value="2-PHOSPHOXYLOSE PHOSPHATASE 1"/>
    <property type="match status" value="1"/>
</dbReference>
<dbReference type="SUPFAM" id="SSF53254">
    <property type="entry name" value="Phosphoglycerate mutase-like"/>
    <property type="match status" value="1"/>
</dbReference>
<evidence type="ECO:0000256" key="4">
    <source>
        <dbReference type="SAM" id="MobiDB-lite"/>
    </source>
</evidence>
<evidence type="ECO:0000256" key="3">
    <source>
        <dbReference type="ARBA" id="ARBA00022801"/>
    </source>
</evidence>
<reference evidence="5 6" key="1">
    <citation type="submission" date="2020-01" db="EMBL/GenBank/DDBJ databases">
        <authorList>
            <consortium name="DOE Joint Genome Institute"/>
            <person name="Haridas S."/>
            <person name="Albert R."/>
            <person name="Binder M."/>
            <person name="Bloem J."/>
            <person name="Labutti K."/>
            <person name="Salamov A."/>
            <person name="Andreopoulos B."/>
            <person name="Baker S.E."/>
            <person name="Barry K."/>
            <person name="Bills G."/>
            <person name="Bluhm B.H."/>
            <person name="Cannon C."/>
            <person name="Castanera R."/>
            <person name="Culley D.E."/>
            <person name="Daum C."/>
            <person name="Ezra D."/>
            <person name="Gonzalez J.B."/>
            <person name="Henrissat B."/>
            <person name="Kuo A."/>
            <person name="Liang C."/>
            <person name="Lipzen A."/>
            <person name="Lutzoni F."/>
            <person name="Magnuson J."/>
            <person name="Mondo S."/>
            <person name="Nolan M."/>
            <person name="Ohm R."/>
            <person name="Pangilinan J."/>
            <person name="Park H.-J.H."/>
            <person name="Ramirez L."/>
            <person name="Alfaro M."/>
            <person name="Sun H."/>
            <person name="Tritt A."/>
            <person name="Yoshinaga Y."/>
            <person name="Zwiers L.-H.L."/>
            <person name="Turgeon B.G."/>
            <person name="Goodwin S.B."/>
            <person name="Spatafora J.W."/>
            <person name="Crous P.W."/>
            <person name="Grigoriev I.V."/>
        </authorList>
    </citation>
    <scope>NUCLEOTIDE SEQUENCE [LARGE SCALE GENOMIC DNA]</scope>
    <source>
        <strain evidence="5 6">CBS 611.86</strain>
    </source>
</reference>
<name>A0A7C8I0Z2_9PLEO</name>
<dbReference type="GO" id="GO:0016158">
    <property type="term" value="F:inositol hexakisphosphate 3-phosphatase activity"/>
    <property type="evidence" value="ECO:0007669"/>
    <property type="project" value="UniProtKB-EC"/>
</dbReference>
<dbReference type="PANTHER" id="PTHR11567">
    <property type="entry name" value="ACID PHOSPHATASE-RELATED"/>
    <property type="match status" value="1"/>
</dbReference>
<dbReference type="OrthoDB" id="10257284at2759"/>
<evidence type="ECO:0000313" key="5">
    <source>
        <dbReference type="EMBL" id="KAF2864992.1"/>
    </source>
</evidence>
<dbReference type="InterPro" id="IPR050645">
    <property type="entry name" value="Histidine_acid_phosphatase"/>
</dbReference>
<proteinExistence type="inferred from homology"/>
<organism evidence="5 6">
    <name type="scientific">Massariosphaeria phaeospora</name>
    <dbReference type="NCBI Taxonomy" id="100035"/>
    <lineage>
        <taxon>Eukaryota</taxon>
        <taxon>Fungi</taxon>
        <taxon>Dikarya</taxon>
        <taxon>Ascomycota</taxon>
        <taxon>Pezizomycotina</taxon>
        <taxon>Dothideomycetes</taxon>
        <taxon>Pleosporomycetidae</taxon>
        <taxon>Pleosporales</taxon>
        <taxon>Pleosporales incertae sedis</taxon>
        <taxon>Massariosphaeria</taxon>
    </lineage>
</organism>
<dbReference type="Proteomes" id="UP000481861">
    <property type="component" value="Unassembled WGS sequence"/>
</dbReference>
<evidence type="ECO:0000256" key="2">
    <source>
        <dbReference type="ARBA" id="ARBA00012632"/>
    </source>
</evidence>
<dbReference type="InterPro" id="IPR000560">
    <property type="entry name" value="His_Pase_clade-2"/>
</dbReference>
<sequence>MTTHIPREAYSSEELARLYPKELELQLVQILLRHGERSPVSPRFQNAGLRPYWPYCKAATQLTGVIMATTDWSNWDQLKYRRRLETFGMDDGPVIASGPKGEFDAVCSLTTTLVEKGHDARAGSELSAIFLPAKGEFAEFTRQPGELTDKGRETTLALGQRLRNLYVDLLRFMPALISDSDMIYLRATPIPRALESVQQAFYGFYPPTSRTADFPTPTIITRTPADETLFPNDSNCRRFAHLSRAFAQRTADRWNDTDDMRYLSSLWSKWMPNNAAVAVDSHPRVSGIMDTVNSTDAHGPLTKLPTEFYDPRARQIIDKVSVEEWFSGYKESDEYRMLGIGALLGDITARMAGSVERNGSDGLLEIGGVDGHLGRGRGGEQDIKLALSGCHDTTLAAALTSLGAYDVEHWPPFTSHIAFELFRKKAVSPQPSAQPVQRSASDEQIKTRDNVTATTQGWWAALFGKAKTAATQDSAPAAVPKGIGRKPLTQLTPQQREELREYYVRIRFNDRVMQVPGCKPAGKHLDGDASFCTLEAFKSIVDQYTPKNWKQACAAPLEAPAFPAQVEPAGYE</sequence>
<dbReference type="Pfam" id="PF00328">
    <property type="entry name" value="His_Phos_2"/>
    <property type="match status" value="1"/>
</dbReference>
<dbReference type="InterPro" id="IPR029033">
    <property type="entry name" value="His_PPase_superfam"/>
</dbReference>
<gene>
    <name evidence="5" type="ORF">BDV95DRAFT_673042</name>
</gene>
<dbReference type="PROSITE" id="PS00616">
    <property type="entry name" value="HIS_ACID_PHOSPHAT_1"/>
    <property type="match status" value="1"/>
</dbReference>
<keyword evidence="6" id="KW-1185">Reference proteome</keyword>
<dbReference type="CDD" id="cd07061">
    <property type="entry name" value="HP_HAP_like"/>
    <property type="match status" value="1"/>
</dbReference>
<evidence type="ECO:0000313" key="6">
    <source>
        <dbReference type="Proteomes" id="UP000481861"/>
    </source>
</evidence>
<comment type="caution">
    <text evidence="5">The sequence shown here is derived from an EMBL/GenBank/DDBJ whole genome shotgun (WGS) entry which is preliminary data.</text>
</comment>
<accession>A0A7C8I0Z2</accession>
<dbReference type="AlphaFoldDB" id="A0A7C8I0Z2"/>
<feature type="compositionally biased region" description="Polar residues" evidence="4">
    <location>
        <begin position="430"/>
        <end position="439"/>
    </location>
</feature>
<dbReference type="Gene3D" id="3.40.50.1240">
    <property type="entry name" value="Phosphoglycerate mutase-like"/>
    <property type="match status" value="1"/>
</dbReference>
<dbReference type="EMBL" id="JAADJZ010000038">
    <property type="protein sequence ID" value="KAF2864992.1"/>
    <property type="molecule type" value="Genomic_DNA"/>
</dbReference>
<comment type="similarity">
    <text evidence="1">Belongs to the histidine acid phosphatase family.</text>
</comment>
<evidence type="ECO:0000256" key="1">
    <source>
        <dbReference type="ARBA" id="ARBA00005375"/>
    </source>
</evidence>
<dbReference type="InterPro" id="IPR033379">
    <property type="entry name" value="Acid_Pase_AS"/>
</dbReference>
<protein>
    <recommendedName>
        <fullName evidence="2">3-phytase</fullName>
        <ecNumber evidence="2">3.1.3.8</ecNumber>
    </recommendedName>
</protein>
<feature type="region of interest" description="Disordered" evidence="4">
    <location>
        <begin position="430"/>
        <end position="449"/>
    </location>
</feature>